<dbReference type="VEuPathDB" id="FungiDB:FUN_010983"/>
<evidence type="ECO:0000313" key="1">
    <source>
        <dbReference type="EMBL" id="PKK58627.1"/>
    </source>
</evidence>
<dbReference type="VEuPathDB" id="FungiDB:RhiirFUN_014512"/>
<dbReference type="VEuPathDB" id="FungiDB:RhiirA1_479333"/>
<accession>A0A2N1MAH3</accession>
<sequence>MNSFSKFIDDNNILFEQFLGNNNSEEELKYDETFLEQLINQNSILLDAENIESNKQSNIFHIKNFLRAHKTVQSEEINEYNSSSDDEIDDDNEQSLKNESESLENEIYIMSEMSTSLSLCAIVDMIDGKLQTYSNDSKRCISQLIGTWQINTTSVAIKFLDGKVNLGVYEMNCRQHFWNIFNKNIQVTCNGQFSCNVLEVYPNISNLANEEFSDL</sequence>
<protein>
    <submittedName>
        <fullName evidence="1">Uncharacterized protein</fullName>
    </submittedName>
</protein>
<organism evidence="1 2">
    <name type="scientific">Rhizophagus irregularis</name>
    <dbReference type="NCBI Taxonomy" id="588596"/>
    <lineage>
        <taxon>Eukaryota</taxon>
        <taxon>Fungi</taxon>
        <taxon>Fungi incertae sedis</taxon>
        <taxon>Mucoromycota</taxon>
        <taxon>Glomeromycotina</taxon>
        <taxon>Glomeromycetes</taxon>
        <taxon>Glomerales</taxon>
        <taxon>Glomeraceae</taxon>
        <taxon>Rhizophagus</taxon>
    </lineage>
</organism>
<dbReference type="EMBL" id="LLXL01003482">
    <property type="protein sequence ID" value="PKK58627.1"/>
    <property type="molecule type" value="Genomic_DNA"/>
</dbReference>
<evidence type="ECO:0000313" key="2">
    <source>
        <dbReference type="Proteomes" id="UP000233469"/>
    </source>
</evidence>
<dbReference type="Proteomes" id="UP000233469">
    <property type="component" value="Unassembled WGS sequence"/>
</dbReference>
<gene>
    <name evidence="1" type="ORF">RhiirC2_796015</name>
</gene>
<reference evidence="1 2" key="2">
    <citation type="submission" date="2017-10" db="EMBL/GenBank/DDBJ databases">
        <title>Extensive intraspecific genome diversity in a model arbuscular mycorrhizal fungus.</title>
        <authorList>
            <person name="Chen E.C.H."/>
            <person name="Morin E."/>
            <person name="Baudet D."/>
            <person name="Noel J."/>
            <person name="Ndikumana S."/>
            <person name="Charron P."/>
            <person name="St-Onge C."/>
            <person name="Giorgi J."/>
            <person name="Grigoriev I.V."/>
            <person name="Roux C."/>
            <person name="Martin F.M."/>
            <person name="Corradi N."/>
        </authorList>
    </citation>
    <scope>NUCLEOTIDE SEQUENCE [LARGE SCALE GENOMIC DNA]</scope>
    <source>
        <strain evidence="1 2">C2</strain>
    </source>
</reference>
<comment type="caution">
    <text evidence="1">The sequence shown here is derived from an EMBL/GenBank/DDBJ whole genome shotgun (WGS) entry which is preliminary data.</text>
</comment>
<reference evidence="1 2" key="1">
    <citation type="submission" date="2016-04" db="EMBL/GenBank/DDBJ databases">
        <title>Genome analyses suggest a sexual origin of heterokaryosis in a supposedly ancient asexual fungus.</title>
        <authorList>
            <person name="Ropars J."/>
            <person name="Sedzielewska K."/>
            <person name="Noel J."/>
            <person name="Charron P."/>
            <person name="Farinelli L."/>
            <person name="Marton T."/>
            <person name="Kruger M."/>
            <person name="Pelin A."/>
            <person name="Brachmann A."/>
            <person name="Corradi N."/>
        </authorList>
    </citation>
    <scope>NUCLEOTIDE SEQUENCE [LARGE SCALE GENOMIC DNA]</scope>
    <source>
        <strain evidence="1 2">C2</strain>
    </source>
</reference>
<name>A0A2N1MAH3_9GLOM</name>
<dbReference type="AlphaFoldDB" id="A0A2N1MAH3"/>
<proteinExistence type="predicted"/>